<sequence>MLNLPDPSAGNLSATEAEMLQRIFNRVCVEERIPKMDIRAERLAKFIIDEFDVGNREEESLLECARWLVRCKKKPPVRTPAFVKKMVAKRRH</sequence>
<organism evidence="1 2">
    <name type="scientific">Ensifer adhaerens</name>
    <name type="common">Sinorhizobium morelense</name>
    <dbReference type="NCBI Taxonomy" id="106592"/>
    <lineage>
        <taxon>Bacteria</taxon>
        <taxon>Pseudomonadati</taxon>
        <taxon>Pseudomonadota</taxon>
        <taxon>Alphaproteobacteria</taxon>
        <taxon>Hyphomicrobiales</taxon>
        <taxon>Rhizobiaceae</taxon>
        <taxon>Sinorhizobium/Ensifer group</taxon>
        <taxon>Ensifer</taxon>
    </lineage>
</organism>
<evidence type="ECO:0000313" key="2">
    <source>
        <dbReference type="Proteomes" id="UP000037425"/>
    </source>
</evidence>
<dbReference type="EMBL" id="LGAP01000010">
    <property type="protein sequence ID" value="KOF17681.1"/>
    <property type="molecule type" value="Genomic_DNA"/>
</dbReference>
<protein>
    <submittedName>
        <fullName evidence="1">Uncharacterized protein</fullName>
    </submittedName>
</protein>
<accession>A0A0L8BSJ6</accession>
<dbReference type="PATRIC" id="fig|106592.7.peg.1116"/>
<proteinExistence type="predicted"/>
<dbReference type="AlphaFoldDB" id="A0A0L8BSJ6"/>
<name>A0A0L8BSJ6_ENSAD</name>
<dbReference type="OrthoDB" id="8419309at2"/>
<reference evidence="2" key="1">
    <citation type="submission" date="2015-07" db="EMBL/GenBank/DDBJ databases">
        <title>Whole genome sequence of an Ensifer adhaerens strain isolated from a cave pool in the Wind Cave National Park.</title>
        <authorList>
            <person name="Eng W.W.H."/>
            <person name="Gan H.M."/>
            <person name="Barton H.A."/>
            <person name="Savka M.A."/>
        </authorList>
    </citation>
    <scope>NUCLEOTIDE SEQUENCE [LARGE SCALE GENOMIC DNA]</scope>
    <source>
        <strain evidence="2">SD006</strain>
    </source>
</reference>
<comment type="caution">
    <text evidence="1">The sequence shown here is derived from an EMBL/GenBank/DDBJ whole genome shotgun (WGS) entry which is preliminary data.</text>
</comment>
<gene>
    <name evidence="1" type="ORF">AC244_16775</name>
</gene>
<dbReference type="RefSeq" id="WP_053249957.1">
    <property type="nucleotide sequence ID" value="NZ_LGAP01000010.1"/>
</dbReference>
<evidence type="ECO:0000313" key="1">
    <source>
        <dbReference type="EMBL" id="KOF17681.1"/>
    </source>
</evidence>
<dbReference type="Proteomes" id="UP000037425">
    <property type="component" value="Unassembled WGS sequence"/>
</dbReference>